<keyword evidence="5 13" id="KW-0552">Olfaction</keyword>
<keyword evidence="7 12" id="KW-0297">G-protein coupled receptor</keyword>
<evidence type="ECO:0000256" key="8">
    <source>
        <dbReference type="ARBA" id="ARBA00023136"/>
    </source>
</evidence>
<proteinExistence type="inferred from homology"/>
<keyword evidence="6 13" id="KW-1133">Transmembrane helix</keyword>
<feature type="transmembrane region" description="Helical" evidence="13">
    <location>
        <begin position="271"/>
        <end position="290"/>
    </location>
</feature>
<dbReference type="PANTHER" id="PTHR26454">
    <property type="entry name" value="OLFACTORY RECEPTOR"/>
    <property type="match status" value="1"/>
</dbReference>
<comment type="similarity">
    <text evidence="12">Belongs to the G-protein coupled receptor 1 family.</text>
</comment>
<feature type="transmembrane region" description="Helical" evidence="13">
    <location>
        <begin position="58"/>
        <end position="78"/>
    </location>
</feature>
<organism evidence="15 16">
    <name type="scientific">Pyxicephalus adspersus</name>
    <name type="common">African bullfrog</name>
    <dbReference type="NCBI Taxonomy" id="30357"/>
    <lineage>
        <taxon>Eukaryota</taxon>
        <taxon>Metazoa</taxon>
        <taxon>Chordata</taxon>
        <taxon>Craniata</taxon>
        <taxon>Vertebrata</taxon>
        <taxon>Euteleostomi</taxon>
        <taxon>Amphibia</taxon>
        <taxon>Batrachia</taxon>
        <taxon>Anura</taxon>
        <taxon>Neobatrachia</taxon>
        <taxon>Ranoidea</taxon>
        <taxon>Pyxicephalidae</taxon>
        <taxon>Pyxicephalinae</taxon>
        <taxon>Pyxicephalus</taxon>
    </lineage>
</organism>
<keyword evidence="16" id="KW-1185">Reference proteome</keyword>
<evidence type="ECO:0000259" key="14">
    <source>
        <dbReference type="PROSITE" id="PS50262"/>
    </source>
</evidence>
<dbReference type="PRINTS" id="PR00237">
    <property type="entry name" value="GPCRRHODOPSN"/>
</dbReference>
<name>A0AAV3A6D9_PYXAD</name>
<keyword evidence="2 13" id="KW-1003">Cell membrane</keyword>
<sequence>MISCNQTHFILDGFNLSPTLQMHVGTALIFAYVICLLGNVLSITVISLDQNLQAPMYFFLLSLATSDMLFVSSTVPKFVATLVSGNNVLTCHGCLLQLYIYIAVGSIEFYTLGLLSVDRYLAICHPLRYNNIMTDRFCWKFIVFLWIVGFLEYIPAFALMVQLQWCSNYGFIDHFFCDGSALLNLSCSDTQTVQNMFFSFTSFAILSSLIPTVLSYFFILYSVFSISSSSGRGKTFSTCSSHFIAVTFAYGSCIIIYVHPAGSFTSSSGKIVAIFNSIFSPLLHPFIYSLRNQVVMTALKKVFKQNFPIVKRFCCIKRW</sequence>
<dbReference type="GO" id="GO:0004930">
    <property type="term" value="F:G protein-coupled receptor activity"/>
    <property type="evidence" value="ECO:0007669"/>
    <property type="project" value="UniProtKB-KW"/>
</dbReference>
<evidence type="ECO:0000256" key="2">
    <source>
        <dbReference type="ARBA" id="ARBA00022475"/>
    </source>
</evidence>
<reference evidence="15" key="1">
    <citation type="thesis" date="2020" institute="ProQuest LLC" country="789 East Eisenhower Parkway, Ann Arbor, MI, USA">
        <title>Comparative Genomics and Chromosome Evolution.</title>
        <authorList>
            <person name="Mudd A.B."/>
        </authorList>
    </citation>
    <scope>NUCLEOTIDE SEQUENCE</scope>
    <source>
        <strain evidence="15">1538</strain>
        <tissue evidence="15">Blood</tissue>
    </source>
</reference>
<evidence type="ECO:0000256" key="12">
    <source>
        <dbReference type="RuleBase" id="RU000688"/>
    </source>
</evidence>
<evidence type="ECO:0000256" key="4">
    <source>
        <dbReference type="ARBA" id="ARBA00022692"/>
    </source>
</evidence>
<dbReference type="InterPro" id="IPR000725">
    <property type="entry name" value="Olfact_rcpt"/>
</dbReference>
<evidence type="ECO:0000256" key="11">
    <source>
        <dbReference type="ARBA" id="ARBA00023224"/>
    </source>
</evidence>
<dbReference type="Pfam" id="PF13853">
    <property type="entry name" value="7tm_4"/>
    <property type="match status" value="1"/>
</dbReference>
<protein>
    <recommendedName>
        <fullName evidence="13">Olfactory receptor</fullName>
    </recommendedName>
</protein>
<dbReference type="GO" id="GO:0004984">
    <property type="term" value="F:olfactory receptor activity"/>
    <property type="evidence" value="ECO:0007669"/>
    <property type="project" value="InterPro"/>
</dbReference>
<dbReference type="GO" id="GO:0005886">
    <property type="term" value="C:plasma membrane"/>
    <property type="evidence" value="ECO:0007669"/>
    <property type="project" value="UniProtKB-SubCell"/>
</dbReference>
<dbReference type="PROSITE" id="PS00237">
    <property type="entry name" value="G_PROTEIN_RECEP_F1_1"/>
    <property type="match status" value="1"/>
</dbReference>
<evidence type="ECO:0000313" key="15">
    <source>
        <dbReference type="EMBL" id="DBA22684.1"/>
    </source>
</evidence>
<evidence type="ECO:0000256" key="7">
    <source>
        <dbReference type="ARBA" id="ARBA00023040"/>
    </source>
</evidence>
<feature type="transmembrane region" description="Helical" evidence="13">
    <location>
        <begin position="236"/>
        <end position="259"/>
    </location>
</feature>
<dbReference type="PANTHER" id="PTHR26454:SF171">
    <property type="entry name" value="OLFACTORY RECEPTOR"/>
    <property type="match status" value="1"/>
</dbReference>
<keyword evidence="4 12" id="KW-0812">Transmembrane</keyword>
<gene>
    <name evidence="15" type="ORF">GDO54_013696</name>
</gene>
<keyword evidence="8 13" id="KW-0472">Membrane</keyword>
<feature type="transmembrane region" description="Helical" evidence="13">
    <location>
        <begin position="24"/>
        <end position="46"/>
    </location>
</feature>
<dbReference type="AlphaFoldDB" id="A0AAV3A6D9"/>
<dbReference type="SUPFAM" id="SSF81321">
    <property type="entry name" value="Family A G protein-coupled receptor-like"/>
    <property type="match status" value="1"/>
</dbReference>
<dbReference type="FunFam" id="1.20.1070.10:FF:000010">
    <property type="entry name" value="Olfactory receptor"/>
    <property type="match status" value="1"/>
</dbReference>
<evidence type="ECO:0000256" key="5">
    <source>
        <dbReference type="ARBA" id="ARBA00022725"/>
    </source>
</evidence>
<evidence type="ECO:0000313" key="16">
    <source>
        <dbReference type="Proteomes" id="UP001181693"/>
    </source>
</evidence>
<dbReference type="Gene3D" id="1.20.1070.10">
    <property type="entry name" value="Rhodopsin 7-helix transmembrane proteins"/>
    <property type="match status" value="1"/>
</dbReference>
<evidence type="ECO:0000256" key="9">
    <source>
        <dbReference type="ARBA" id="ARBA00023170"/>
    </source>
</evidence>
<dbReference type="InterPro" id="IPR047132">
    <property type="entry name" value="Olfact_rcpt_6C-like"/>
</dbReference>
<dbReference type="InterPro" id="IPR000276">
    <property type="entry name" value="GPCR_Rhodpsn"/>
</dbReference>
<evidence type="ECO:0000256" key="10">
    <source>
        <dbReference type="ARBA" id="ARBA00023180"/>
    </source>
</evidence>
<evidence type="ECO:0000256" key="3">
    <source>
        <dbReference type="ARBA" id="ARBA00022606"/>
    </source>
</evidence>
<keyword evidence="9 12" id="KW-0675">Receptor</keyword>
<evidence type="ECO:0000256" key="13">
    <source>
        <dbReference type="RuleBase" id="RU363047"/>
    </source>
</evidence>
<feature type="transmembrane region" description="Helical" evidence="13">
    <location>
        <begin position="98"/>
        <end position="117"/>
    </location>
</feature>
<accession>A0AAV3A6D9</accession>
<keyword evidence="11 12" id="KW-0807">Transducer</keyword>
<keyword evidence="3 13" id="KW-0716">Sensory transduction</keyword>
<dbReference type="PRINTS" id="PR00245">
    <property type="entry name" value="OLFACTORYR"/>
</dbReference>
<feature type="domain" description="G-protein coupled receptors family 1 profile" evidence="14">
    <location>
        <begin position="38"/>
        <end position="288"/>
    </location>
</feature>
<evidence type="ECO:0000256" key="1">
    <source>
        <dbReference type="ARBA" id="ARBA00004651"/>
    </source>
</evidence>
<feature type="transmembrane region" description="Helical" evidence="13">
    <location>
        <begin position="137"/>
        <end position="161"/>
    </location>
</feature>
<dbReference type="EMBL" id="DYDO01000006">
    <property type="protein sequence ID" value="DBA22684.1"/>
    <property type="molecule type" value="Genomic_DNA"/>
</dbReference>
<dbReference type="PROSITE" id="PS50262">
    <property type="entry name" value="G_PROTEIN_RECEP_F1_2"/>
    <property type="match status" value="1"/>
</dbReference>
<dbReference type="InterPro" id="IPR017452">
    <property type="entry name" value="GPCR_Rhodpsn_7TM"/>
</dbReference>
<keyword evidence="10" id="KW-0325">Glycoprotein</keyword>
<comment type="subcellular location">
    <subcellularLocation>
        <location evidence="1 13">Cell membrane</location>
        <topology evidence="1 13">Multi-pass membrane protein</topology>
    </subcellularLocation>
</comment>
<evidence type="ECO:0000256" key="6">
    <source>
        <dbReference type="ARBA" id="ARBA00022989"/>
    </source>
</evidence>
<feature type="transmembrane region" description="Helical" evidence="13">
    <location>
        <begin position="203"/>
        <end position="224"/>
    </location>
</feature>
<comment type="caution">
    <text evidence="15">The sequence shown here is derived from an EMBL/GenBank/DDBJ whole genome shotgun (WGS) entry which is preliminary data.</text>
</comment>
<dbReference type="Proteomes" id="UP001181693">
    <property type="component" value="Unassembled WGS sequence"/>
</dbReference>